<evidence type="ECO:0000256" key="8">
    <source>
        <dbReference type="ARBA" id="ARBA00022801"/>
    </source>
</evidence>
<keyword evidence="16" id="KW-0472">Membrane</keyword>
<evidence type="ECO:0000256" key="4">
    <source>
        <dbReference type="ARBA" id="ARBA00022553"/>
    </source>
</evidence>
<evidence type="ECO:0000256" key="12">
    <source>
        <dbReference type="ARBA" id="ARBA00068150"/>
    </source>
</evidence>
<dbReference type="SMART" id="SM00388">
    <property type="entry name" value="HisKA"/>
    <property type="match status" value="1"/>
</dbReference>
<evidence type="ECO:0000259" key="19">
    <source>
        <dbReference type="PROSITE" id="PS50885"/>
    </source>
</evidence>
<accession>A0A1H5RM36</accession>
<dbReference type="NCBIfam" id="TIGR02956">
    <property type="entry name" value="TMAO_torS"/>
    <property type="match status" value="1"/>
</dbReference>
<dbReference type="InterPro" id="IPR014302">
    <property type="entry name" value="Sig_transdc_His_kinase_TorS"/>
</dbReference>
<keyword evidence="8" id="KW-0378">Hydrolase</keyword>
<dbReference type="PROSITE" id="PS50894">
    <property type="entry name" value="HPT"/>
    <property type="match status" value="1"/>
</dbReference>
<dbReference type="InterPro" id="IPR003660">
    <property type="entry name" value="HAMP_dom"/>
</dbReference>
<evidence type="ECO:0000256" key="14">
    <source>
        <dbReference type="PROSITE-ProRule" id="PRU00169"/>
    </source>
</evidence>
<keyword evidence="15" id="KW-0175">Coiled coil</keyword>
<dbReference type="GO" id="GO:0000155">
    <property type="term" value="F:phosphorelay sensor kinase activity"/>
    <property type="evidence" value="ECO:0007669"/>
    <property type="project" value="InterPro"/>
</dbReference>
<dbReference type="PROSITE" id="PS50109">
    <property type="entry name" value="HIS_KIN"/>
    <property type="match status" value="1"/>
</dbReference>
<keyword evidence="16" id="KW-1133">Transmembrane helix</keyword>
<dbReference type="CDD" id="cd00088">
    <property type="entry name" value="HPT"/>
    <property type="match status" value="1"/>
</dbReference>
<dbReference type="GO" id="GO:0005524">
    <property type="term" value="F:ATP binding"/>
    <property type="evidence" value="ECO:0007669"/>
    <property type="project" value="UniProtKB-KW"/>
</dbReference>
<sequence length="973" mass="107504">MILSKASIGRKLLFSFLVMALLVLLSTVIGVSGFSFVAKTERNVVDSAIPSMIEAREVSELSARIIASVQTLSNAKTKQQHQEAGKTLFARLESLLSHIKTLGSDSFDSQLLSELEADVQSIIDSLVELGVSVEQSITLEQSITQVAEQLRIKADELEQLTRTQVLNTSTIAVANVTHIYGLLAQDNKSAALDALDTLVEVDLDLSERLHELHLLAFRTLNQIEESRTVSDLGRIEQLQKDYQQNISIMTRRVRGVEDPARSEQMSALLNQLNEGKKIFALLKQKHNERQRSQSLMQETLELFSSLNSTVSKLVDQSNAATTKAVADLSSTLNYAQWTLTLLSIAGFVVAVIIVWRVVYVSVVKRLAEYSSALLSIAKGQLKVDVTVKGHDELAHMGQAIITARNTAQALKVVAEAEANARRELQEHKEHLEEIVADRTLQLQKSNERLNQEVLNHAKARNAAEQANRAKSAFLATMSHEIRTPMNGVLGTAALMEETVLNSKQKRYLEVINRSGQNLLAILNDVLDYSKIEAGRLEIRNKPFDLYRMIQDCYQLMHGKALEKQIDFKFHIESDVSGVYCGDVTRLSQVLNNLVGNAIKFTTSGEVDIYVCLDPDDETCIMIEVSDTGIGISPEDQLTLFDAFTQAESGHSATGGTGLGLAISQKLVRAMNGEIYVDSYLGEGSRFWFVIPLEQCELEAQEIIEPLGTNLAVNGRVLLVEDNAVNLMVAEGFLVNMGHHVMCAETGADAKAVFSNNQFDIVLVDINLPDCNGVELMHQLRAIESSNHHTKTVPMIAVSAHVFNEEVESYLEAGFDGYLPKPIDREALRETIQSQLKGVEIPEHVTDNSLQPYEEQEAFEANIIDESVLEADIQVLGLKRVKSIVNAFEVSSAEVLKELEQAAQMDSSSDIKSLAHKLKGSAGALGLRQLYEICLNIEISNDHIGSYLSMLEPLVVARTASIEELQQILDRYTV</sequence>
<dbReference type="Gene3D" id="1.10.287.130">
    <property type="match status" value="1"/>
</dbReference>
<dbReference type="GO" id="GO:0016787">
    <property type="term" value="F:hydrolase activity"/>
    <property type="evidence" value="ECO:0007669"/>
    <property type="project" value="UniProtKB-KW"/>
</dbReference>
<dbReference type="Gene3D" id="1.20.120.160">
    <property type="entry name" value="HPT domain"/>
    <property type="match status" value="1"/>
</dbReference>
<dbReference type="InterPro" id="IPR036641">
    <property type="entry name" value="HPT_dom_sf"/>
</dbReference>
<evidence type="ECO:0000256" key="7">
    <source>
        <dbReference type="ARBA" id="ARBA00022777"/>
    </source>
</evidence>
<feature type="domain" description="HPt" evidence="20">
    <location>
        <begin position="876"/>
        <end position="971"/>
    </location>
</feature>
<dbReference type="EC" id="2.7.13.3" evidence="3"/>
<feature type="transmembrane region" description="Helical" evidence="16">
    <location>
        <begin position="337"/>
        <end position="358"/>
    </location>
</feature>
<evidence type="ECO:0000256" key="5">
    <source>
        <dbReference type="ARBA" id="ARBA00022679"/>
    </source>
</evidence>
<dbReference type="Pfam" id="PF21689">
    <property type="entry name" value="TorS_sensor_domain"/>
    <property type="match status" value="1"/>
</dbReference>
<dbReference type="Proteomes" id="UP000236721">
    <property type="component" value="Unassembled WGS sequence"/>
</dbReference>
<dbReference type="PRINTS" id="PR00344">
    <property type="entry name" value="BCTRLSENSOR"/>
</dbReference>
<dbReference type="Pfam" id="PF00072">
    <property type="entry name" value="Response_reg"/>
    <property type="match status" value="1"/>
</dbReference>
<keyword evidence="10" id="KW-0902">Two-component regulatory system</keyword>
<keyword evidence="4 14" id="KW-0597">Phosphoprotein</keyword>
<feature type="modified residue" description="Phosphohistidine" evidence="13">
    <location>
        <position position="915"/>
    </location>
</feature>
<comment type="subunit">
    <text evidence="11">At low DSF concentrations, interacts with RpfF.</text>
</comment>
<dbReference type="InterPro" id="IPR003594">
    <property type="entry name" value="HATPase_dom"/>
</dbReference>
<keyword evidence="9" id="KW-0067">ATP-binding</keyword>
<keyword evidence="16" id="KW-0812">Transmembrane</keyword>
<dbReference type="CDD" id="cd00082">
    <property type="entry name" value="HisKA"/>
    <property type="match status" value="1"/>
</dbReference>
<evidence type="ECO:0000256" key="13">
    <source>
        <dbReference type="PROSITE-ProRule" id="PRU00110"/>
    </source>
</evidence>
<dbReference type="InterPro" id="IPR036097">
    <property type="entry name" value="HisK_dim/P_sf"/>
</dbReference>
<dbReference type="SUPFAM" id="SSF52172">
    <property type="entry name" value="CheY-like"/>
    <property type="match status" value="1"/>
</dbReference>
<dbReference type="InterPro" id="IPR004358">
    <property type="entry name" value="Sig_transdc_His_kin-like_C"/>
</dbReference>
<dbReference type="SMART" id="SM00387">
    <property type="entry name" value="HATPase_c"/>
    <property type="match status" value="1"/>
</dbReference>
<dbReference type="InterPro" id="IPR008207">
    <property type="entry name" value="Sig_transdc_His_kin_Hpt_dom"/>
</dbReference>
<protein>
    <recommendedName>
        <fullName evidence="12">Sensory/regulatory protein RpfC</fullName>
        <ecNumber evidence="3">2.7.13.3</ecNumber>
    </recommendedName>
</protein>
<comment type="subcellular location">
    <subcellularLocation>
        <location evidence="2">Membrane</location>
    </subcellularLocation>
</comment>
<name>A0A1H5RM36_9VIBR</name>
<keyword evidence="6" id="KW-0547">Nucleotide-binding</keyword>
<evidence type="ECO:0000313" key="22">
    <source>
        <dbReference type="Proteomes" id="UP000236721"/>
    </source>
</evidence>
<dbReference type="SUPFAM" id="SSF55874">
    <property type="entry name" value="ATPase domain of HSP90 chaperone/DNA topoisomerase II/histidine kinase"/>
    <property type="match status" value="1"/>
</dbReference>
<dbReference type="CDD" id="cd17546">
    <property type="entry name" value="REC_hyHK_CKI1_RcsC-like"/>
    <property type="match status" value="1"/>
</dbReference>
<dbReference type="Gene3D" id="3.30.565.10">
    <property type="entry name" value="Histidine kinase-like ATPase, C-terminal domain"/>
    <property type="match status" value="1"/>
</dbReference>
<dbReference type="InterPro" id="IPR005467">
    <property type="entry name" value="His_kinase_dom"/>
</dbReference>
<dbReference type="PANTHER" id="PTHR45339:SF5">
    <property type="entry name" value="HISTIDINE KINASE"/>
    <property type="match status" value="1"/>
</dbReference>
<dbReference type="PIRSF" id="PIRSF036437">
    <property type="entry name" value="HK_TorS"/>
    <property type="match status" value="1"/>
</dbReference>
<dbReference type="Pfam" id="PF00512">
    <property type="entry name" value="HisKA"/>
    <property type="match status" value="1"/>
</dbReference>
<evidence type="ECO:0000256" key="1">
    <source>
        <dbReference type="ARBA" id="ARBA00000085"/>
    </source>
</evidence>
<dbReference type="Gene3D" id="3.40.50.2300">
    <property type="match status" value="1"/>
</dbReference>
<feature type="coiled-coil region" evidence="15">
    <location>
        <begin position="413"/>
        <end position="466"/>
    </location>
</feature>
<keyword evidence="7 21" id="KW-0418">Kinase</keyword>
<dbReference type="SUPFAM" id="SSF47226">
    <property type="entry name" value="Histidine-containing phosphotransfer domain, HPT domain"/>
    <property type="match status" value="1"/>
</dbReference>
<dbReference type="CDD" id="cd16172">
    <property type="entry name" value="TorS_sensor_domain"/>
    <property type="match status" value="1"/>
</dbReference>
<dbReference type="InterPro" id="IPR036890">
    <property type="entry name" value="HATPase_C_sf"/>
</dbReference>
<dbReference type="CDD" id="cd16922">
    <property type="entry name" value="HATPase_EvgS-ArcB-TorS-like"/>
    <property type="match status" value="1"/>
</dbReference>
<dbReference type="FunFam" id="3.30.565.10:FF:000010">
    <property type="entry name" value="Sensor histidine kinase RcsC"/>
    <property type="match status" value="1"/>
</dbReference>
<dbReference type="GO" id="GO:0005886">
    <property type="term" value="C:plasma membrane"/>
    <property type="evidence" value="ECO:0007669"/>
    <property type="project" value="UniProtKB-SubCell"/>
</dbReference>
<feature type="domain" description="HAMP" evidence="19">
    <location>
        <begin position="360"/>
        <end position="412"/>
    </location>
</feature>
<dbReference type="InterPro" id="IPR001789">
    <property type="entry name" value="Sig_transdc_resp-reg_receiver"/>
</dbReference>
<evidence type="ECO:0000313" key="21">
    <source>
        <dbReference type="EMBL" id="SEF39416.1"/>
    </source>
</evidence>
<evidence type="ECO:0000256" key="9">
    <source>
        <dbReference type="ARBA" id="ARBA00022840"/>
    </source>
</evidence>
<dbReference type="SMART" id="SM00448">
    <property type="entry name" value="REC"/>
    <property type="match status" value="1"/>
</dbReference>
<gene>
    <name evidence="21" type="ORF">SAMN04488244_10117</name>
</gene>
<proteinExistence type="predicted"/>
<organism evidence="21 22">
    <name type="scientific">Vibrio hangzhouensis</name>
    <dbReference type="NCBI Taxonomy" id="462991"/>
    <lineage>
        <taxon>Bacteria</taxon>
        <taxon>Pseudomonadati</taxon>
        <taxon>Pseudomonadota</taxon>
        <taxon>Gammaproteobacteria</taxon>
        <taxon>Vibrionales</taxon>
        <taxon>Vibrionaceae</taxon>
        <taxon>Vibrio</taxon>
    </lineage>
</organism>
<feature type="domain" description="Histidine kinase" evidence="17">
    <location>
        <begin position="476"/>
        <end position="694"/>
    </location>
</feature>
<evidence type="ECO:0000259" key="18">
    <source>
        <dbReference type="PROSITE" id="PS50110"/>
    </source>
</evidence>
<dbReference type="SUPFAM" id="SSF47384">
    <property type="entry name" value="Homodimeric domain of signal transducing histidine kinase"/>
    <property type="match status" value="1"/>
</dbReference>
<comment type="catalytic activity">
    <reaction evidence="1">
        <text>ATP + protein L-histidine = ADP + protein N-phospho-L-histidine.</text>
        <dbReference type="EC" id="2.7.13.3"/>
    </reaction>
</comment>
<evidence type="ECO:0000259" key="17">
    <source>
        <dbReference type="PROSITE" id="PS50109"/>
    </source>
</evidence>
<evidence type="ECO:0000256" key="10">
    <source>
        <dbReference type="ARBA" id="ARBA00023012"/>
    </source>
</evidence>
<dbReference type="InterPro" id="IPR003661">
    <property type="entry name" value="HisK_dim/P_dom"/>
</dbReference>
<dbReference type="PROSITE" id="PS50110">
    <property type="entry name" value="RESPONSE_REGULATORY"/>
    <property type="match status" value="1"/>
</dbReference>
<dbReference type="Gene3D" id="1.20.58.920">
    <property type="match status" value="1"/>
</dbReference>
<dbReference type="InterPro" id="IPR011006">
    <property type="entry name" value="CheY-like_superfamily"/>
</dbReference>
<evidence type="ECO:0000256" key="2">
    <source>
        <dbReference type="ARBA" id="ARBA00004370"/>
    </source>
</evidence>
<evidence type="ECO:0000256" key="11">
    <source>
        <dbReference type="ARBA" id="ARBA00064003"/>
    </source>
</evidence>
<evidence type="ECO:0000256" key="3">
    <source>
        <dbReference type="ARBA" id="ARBA00012438"/>
    </source>
</evidence>
<evidence type="ECO:0000259" key="20">
    <source>
        <dbReference type="PROSITE" id="PS50894"/>
    </source>
</evidence>
<dbReference type="PANTHER" id="PTHR45339">
    <property type="entry name" value="HYBRID SIGNAL TRANSDUCTION HISTIDINE KINASE J"/>
    <property type="match status" value="1"/>
</dbReference>
<keyword evidence="22" id="KW-1185">Reference proteome</keyword>
<reference evidence="22" key="1">
    <citation type="submission" date="2016-10" db="EMBL/GenBank/DDBJ databases">
        <authorList>
            <person name="Varghese N."/>
            <person name="Submissions S."/>
        </authorList>
    </citation>
    <scope>NUCLEOTIDE SEQUENCE [LARGE SCALE GENOMIC DNA]</scope>
    <source>
        <strain evidence="22">CGMCC 1.7062</strain>
    </source>
</reference>
<evidence type="ECO:0000256" key="6">
    <source>
        <dbReference type="ARBA" id="ARBA00022741"/>
    </source>
</evidence>
<dbReference type="FunFam" id="1.10.287.130:FF:000002">
    <property type="entry name" value="Two-component osmosensing histidine kinase"/>
    <property type="match status" value="1"/>
</dbReference>
<dbReference type="Pfam" id="PF02518">
    <property type="entry name" value="HATPase_c"/>
    <property type="match status" value="1"/>
</dbReference>
<dbReference type="EMBL" id="FNVG01000001">
    <property type="protein sequence ID" value="SEF39416.1"/>
    <property type="molecule type" value="Genomic_DNA"/>
</dbReference>
<dbReference type="InterPro" id="IPR037952">
    <property type="entry name" value="Sensor_TorS"/>
</dbReference>
<feature type="domain" description="Response regulatory" evidence="18">
    <location>
        <begin position="715"/>
        <end position="835"/>
    </location>
</feature>
<keyword evidence="5" id="KW-0808">Transferase</keyword>
<dbReference type="OrthoDB" id="6724607at2"/>
<dbReference type="InterPro" id="IPR038188">
    <property type="entry name" value="TorS_sensor_sf"/>
</dbReference>
<dbReference type="PROSITE" id="PS50885">
    <property type="entry name" value="HAMP"/>
    <property type="match status" value="1"/>
</dbReference>
<dbReference type="Pfam" id="PF01627">
    <property type="entry name" value="Hpt"/>
    <property type="match status" value="1"/>
</dbReference>
<dbReference type="RefSeq" id="WP_103878288.1">
    <property type="nucleotide sequence ID" value="NZ_FNVG01000001.1"/>
</dbReference>
<feature type="modified residue" description="4-aspartylphosphate" evidence="14">
    <location>
        <position position="764"/>
    </location>
</feature>
<dbReference type="Gene3D" id="6.10.340.10">
    <property type="match status" value="1"/>
</dbReference>
<evidence type="ECO:0000256" key="15">
    <source>
        <dbReference type="SAM" id="Coils"/>
    </source>
</evidence>
<evidence type="ECO:0000256" key="16">
    <source>
        <dbReference type="SAM" id="Phobius"/>
    </source>
</evidence>
<dbReference type="AlphaFoldDB" id="A0A1H5RM36"/>